<proteinExistence type="predicted"/>
<dbReference type="KEGG" id="mlr:MELLADRAFT_93723"/>
<dbReference type="EMBL" id="GL883149">
    <property type="protein sequence ID" value="EGG00283.1"/>
    <property type="molecule type" value="Genomic_DNA"/>
</dbReference>
<feature type="region of interest" description="Disordered" evidence="1">
    <location>
        <begin position="90"/>
        <end position="113"/>
    </location>
</feature>
<protein>
    <submittedName>
        <fullName evidence="2">Uncharacterized protein</fullName>
    </submittedName>
</protein>
<feature type="compositionally biased region" description="Basic residues" evidence="1">
    <location>
        <begin position="97"/>
        <end position="109"/>
    </location>
</feature>
<dbReference type="Proteomes" id="UP000001072">
    <property type="component" value="Unassembled WGS sequence"/>
</dbReference>
<evidence type="ECO:0000313" key="2">
    <source>
        <dbReference type="EMBL" id="EGG00283.1"/>
    </source>
</evidence>
<dbReference type="HOGENOM" id="CLU_1195103_0_0_1"/>
<keyword evidence="3" id="KW-1185">Reference proteome</keyword>
<organism evidence="3">
    <name type="scientific">Melampsora larici-populina (strain 98AG31 / pathotype 3-4-7)</name>
    <name type="common">Poplar leaf rust fungus</name>
    <dbReference type="NCBI Taxonomy" id="747676"/>
    <lineage>
        <taxon>Eukaryota</taxon>
        <taxon>Fungi</taxon>
        <taxon>Dikarya</taxon>
        <taxon>Basidiomycota</taxon>
        <taxon>Pucciniomycotina</taxon>
        <taxon>Pucciniomycetes</taxon>
        <taxon>Pucciniales</taxon>
        <taxon>Melampsoraceae</taxon>
        <taxon>Melampsora</taxon>
    </lineage>
</organism>
<dbReference type="GeneID" id="18936670"/>
<dbReference type="VEuPathDB" id="FungiDB:MELLADRAFT_93723"/>
<feature type="compositionally biased region" description="Basic residues" evidence="1">
    <location>
        <begin position="1"/>
        <end position="17"/>
    </location>
</feature>
<reference evidence="3" key="1">
    <citation type="journal article" date="2011" name="Proc. Natl. Acad. Sci. U.S.A.">
        <title>Obligate biotrophy features unraveled by the genomic analysis of rust fungi.</title>
        <authorList>
            <person name="Duplessis S."/>
            <person name="Cuomo C.A."/>
            <person name="Lin Y.-C."/>
            <person name="Aerts A."/>
            <person name="Tisserant E."/>
            <person name="Veneault-Fourrey C."/>
            <person name="Joly D.L."/>
            <person name="Hacquard S."/>
            <person name="Amselem J."/>
            <person name="Cantarel B.L."/>
            <person name="Chiu R."/>
            <person name="Coutinho P.M."/>
            <person name="Feau N."/>
            <person name="Field M."/>
            <person name="Frey P."/>
            <person name="Gelhaye E."/>
            <person name="Goldberg J."/>
            <person name="Grabherr M.G."/>
            <person name="Kodira C.D."/>
            <person name="Kohler A."/>
            <person name="Kuees U."/>
            <person name="Lindquist E.A."/>
            <person name="Lucas S.M."/>
            <person name="Mago R."/>
            <person name="Mauceli E."/>
            <person name="Morin E."/>
            <person name="Murat C."/>
            <person name="Pangilinan J.L."/>
            <person name="Park R."/>
            <person name="Pearson M."/>
            <person name="Quesneville H."/>
            <person name="Rouhier N."/>
            <person name="Sakthikumar S."/>
            <person name="Salamov A.A."/>
            <person name="Schmutz J."/>
            <person name="Selles B."/>
            <person name="Shapiro H."/>
            <person name="Tanguay P."/>
            <person name="Tuskan G.A."/>
            <person name="Henrissat B."/>
            <person name="Van de Peer Y."/>
            <person name="Rouze P."/>
            <person name="Ellis J.G."/>
            <person name="Dodds P.N."/>
            <person name="Schein J.E."/>
            <person name="Zhong S."/>
            <person name="Hamelin R.C."/>
            <person name="Grigoriev I.V."/>
            <person name="Szabo L.J."/>
            <person name="Martin F."/>
        </authorList>
    </citation>
    <scope>NUCLEOTIDE SEQUENCE [LARGE SCALE GENOMIC DNA]</scope>
    <source>
        <strain evidence="3">98AG31 / pathotype 3-4-7</strain>
    </source>
</reference>
<dbReference type="InParanoid" id="F4S515"/>
<dbReference type="AlphaFoldDB" id="F4S515"/>
<feature type="region of interest" description="Disordered" evidence="1">
    <location>
        <begin position="1"/>
        <end position="20"/>
    </location>
</feature>
<gene>
    <name evidence="2" type="ORF">MELLADRAFT_93723</name>
</gene>
<evidence type="ECO:0000256" key="1">
    <source>
        <dbReference type="SAM" id="MobiDB-lite"/>
    </source>
</evidence>
<dbReference type="OrthoDB" id="2514336at2759"/>
<evidence type="ECO:0000313" key="3">
    <source>
        <dbReference type="Proteomes" id="UP000001072"/>
    </source>
</evidence>
<sequence>MHRNERGRHNSAARSLKHLQQTQKKLLAARCILRQLDRQHGHTEEYFKNQCERKKAIQSQTISQSSADYLEHVAELVDLEEQLVAAQDKLETMDKNKRSRRRRRKHRHASGGPNTLVLLEKAIECVTEKLGDAELCELTGTSGASNVERYARAKPLVKIRVAKGKLLGAKVGVIEHRRRASHARGTNVQKKMNTLRLLKNTKLRQKHATYIRLAKQYNEQFAPDPSLATPTL</sequence>
<name>F4S515_MELLP</name>
<accession>F4S515</accession>
<dbReference type="RefSeq" id="XP_007416482.1">
    <property type="nucleotide sequence ID" value="XM_007416420.1"/>
</dbReference>